<accession>A0A395UIH6</accession>
<dbReference type="AlphaFoldDB" id="A0A395UIH6"/>
<feature type="non-terminal residue" evidence="1">
    <location>
        <position position="42"/>
    </location>
</feature>
<dbReference type="Proteomes" id="UP000266497">
    <property type="component" value="Unassembled WGS sequence"/>
</dbReference>
<sequence>MGTTMATKFVAWEVPTLEALKGSKVYILREKLNNGGQMNREE</sequence>
<name>A0A395UIH6_PHOVU</name>
<keyword evidence="1" id="KW-0547">Nucleotide-binding</keyword>
<organism evidence="1 2">
    <name type="scientific">Phocaeicola vulgatus</name>
    <name type="common">Bacteroides vulgatus</name>
    <dbReference type="NCBI Taxonomy" id="821"/>
    <lineage>
        <taxon>Bacteria</taxon>
        <taxon>Pseudomonadati</taxon>
        <taxon>Bacteroidota</taxon>
        <taxon>Bacteroidia</taxon>
        <taxon>Bacteroidales</taxon>
        <taxon>Bacteroidaceae</taxon>
        <taxon>Phocaeicola</taxon>
    </lineage>
</organism>
<dbReference type="EMBL" id="QRUD01000223">
    <property type="protein sequence ID" value="RGR26349.1"/>
    <property type="molecule type" value="Genomic_DNA"/>
</dbReference>
<proteinExistence type="predicted"/>
<keyword evidence="1" id="KW-0067">ATP-binding</keyword>
<comment type="caution">
    <text evidence="1">The sequence shown here is derived from an EMBL/GenBank/DDBJ whole genome shotgun (WGS) entry which is preliminary data.</text>
</comment>
<dbReference type="GO" id="GO:0005524">
    <property type="term" value="F:ATP binding"/>
    <property type="evidence" value="ECO:0007669"/>
    <property type="project" value="UniProtKB-KW"/>
</dbReference>
<gene>
    <name evidence="1" type="ORF">DWY53_24455</name>
</gene>
<evidence type="ECO:0000313" key="2">
    <source>
        <dbReference type="Proteomes" id="UP000266497"/>
    </source>
</evidence>
<reference evidence="1 2" key="1">
    <citation type="submission" date="2018-08" db="EMBL/GenBank/DDBJ databases">
        <title>A genome reference for cultivated species of the human gut microbiota.</title>
        <authorList>
            <person name="Zou Y."/>
            <person name="Xue W."/>
            <person name="Luo G."/>
        </authorList>
    </citation>
    <scope>NUCLEOTIDE SEQUENCE [LARGE SCALE GENOMIC DNA]</scope>
    <source>
        <strain evidence="1 2">AF25-30LB</strain>
    </source>
</reference>
<protein>
    <submittedName>
        <fullName evidence="1">Molybdenum ABC transporter ATP-binding protein</fullName>
    </submittedName>
</protein>
<evidence type="ECO:0000313" key="1">
    <source>
        <dbReference type="EMBL" id="RGR26349.1"/>
    </source>
</evidence>